<evidence type="ECO:0000313" key="5">
    <source>
        <dbReference type="Proteomes" id="UP001557465"/>
    </source>
</evidence>
<dbReference type="PANTHER" id="PTHR11845">
    <property type="entry name" value="5'-DEOXYNUCLEOTIDASE HDDC2"/>
    <property type="match status" value="1"/>
</dbReference>
<reference evidence="4 5" key="1">
    <citation type="journal article" date="2011" name="Int. J. Syst. Evol. Microbiol.">
        <title>Zhongshania antarctica gen. nov., sp. nov. and Zhongshania guokunii sp. nov., gammaproteobacteria respectively isolated from coastal attached (fast) ice and surface seawater of the Antarctic.</title>
        <authorList>
            <person name="Li H.J."/>
            <person name="Zhang X.Y."/>
            <person name="Chen C.X."/>
            <person name="Zhang Y.J."/>
            <person name="Gao Z.M."/>
            <person name="Yu Y."/>
            <person name="Chen X.L."/>
            <person name="Chen B."/>
            <person name="Zhang Y.Z."/>
        </authorList>
    </citation>
    <scope>NUCLEOTIDE SEQUENCE [LARGE SCALE GENOMIC DNA]</scope>
    <source>
        <strain evidence="4 5">15-R06ZXC-3</strain>
    </source>
</reference>
<evidence type="ECO:0000256" key="1">
    <source>
        <dbReference type="ARBA" id="ARBA00022723"/>
    </source>
</evidence>
<dbReference type="InterPro" id="IPR039356">
    <property type="entry name" value="YfbR/HDDC2"/>
</dbReference>
<evidence type="ECO:0000259" key="3">
    <source>
        <dbReference type="Pfam" id="PF13023"/>
    </source>
</evidence>
<keyword evidence="5" id="KW-1185">Reference proteome</keyword>
<proteinExistence type="predicted"/>
<comment type="caution">
    <text evidence="4">The sequence shown here is derived from an EMBL/GenBank/DDBJ whole genome shotgun (WGS) entry which is preliminary data.</text>
</comment>
<dbReference type="Pfam" id="PF13023">
    <property type="entry name" value="HD_3"/>
    <property type="match status" value="1"/>
</dbReference>
<gene>
    <name evidence="4" type="ORF">AB4874_11985</name>
</gene>
<name>A0ABV3TMF4_9RHOB</name>
<accession>A0ABV3TMF4</accession>
<dbReference type="SUPFAM" id="SSF109604">
    <property type="entry name" value="HD-domain/PDEase-like"/>
    <property type="match status" value="1"/>
</dbReference>
<keyword evidence="2 4" id="KW-0378">Hydrolase</keyword>
<dbReference type="Proteomes" id="UP001557465">
    <property type="component" value="Unassembled WGS sequence"/>
</dbReference>
<dbReference type="PANTHER" id="PTHR11845:SF13">
    <property type="entry name" value="5'-DEOXYNUCLEOTIDASE HDDC2"/>
    <property type="match status" value="1"/>
</dbReference>
<feature type="domain" description="HD" evidence="3">
    <location>
        <begin position="15"/>
        <end position="182"/>
    </location>
</feature>
<dbReference type="Gene3D" id="1.10.3210.10">
    <property type="entry name" value="Hypothetical protein af1432"/>
    <property type="match status" value="1"/>
</dbReference>
<evidence type="ECO:0000256" key="2">
    <source>
        <dbReference type="ARBA" id="ARBA00022801"/>
    </source>
</evidence>
<organism evidence="4 5">
    <name type="scientific">Thioclava arctica</name>
    <dbReference type="NCBI Taxonomy" id="3238301"/>
    <lineage>
        <taxon>Bacteria</taxon>
        <taxon>Pseudomonadati</taxon>
        <taxon>Pseudomonadota</taxon>
        <taxon>Alphaproteobacteria</taxon>
        <taxon>Rhodobacterales</taxon>
        <taxon>Paracoccaceae</taxon>
        <taxon>Thioclava</taxon>
    </lineage>
</organism>
<dbReference type="EMBL" id="JBFRYC010000006">
    <property type="protein sequence ID" value="MEX1662360.1"/>
    <property type="molecule type" value="Genomic_DNA"/>
</dbReference>
<dbReference type="RefSeq" id="WP_295531265.1">
    <property type="nucleotide sequence ID" value="NZ_JBFRYC010000006.1"/>
</dbReference>
<evidence type="ECO:0000313" key="4">
    <source>
        <dbReference type="EMBL" id="MEX1662360.1"/>
    </source>
</evidence>
<sequence>MSERLAEQMVFLAEVEKLKSVTRATPIHDASRPENSAEHSWTLALYALILADQAPAGVDMSRAIKMLLIHDLVEIDVGDVPIHLQGGSAHGSAEIQAAEAKAAERIFGLLPRDLGDELHALWTEFEANETPDAIYAKSLDRTQPVLLNLQAGGGSWIDYDVSYEQLETRIGTKIANGLPDVWVWVKAKVAPWFAARS</sequence>
<keyword evidence="1" id="KW-0479">Metal-binding</keyword>
<dbReference type="InterPro" id="IPR006674">
    <property type="entry name" value="HD_domain"/>
</dbReference>
<dbReference type="GO" id="GO:0016787">
    <property type="term" value="F:hydrolase activity"/>
    <property type="evidence" value="ECO:0007669"/>
    <property type="project" value="UniProtKB-KW"/>
</dbReference>
<protein>
    <submittedName>
        <fullName evidence="4">HD family hydrolase</fullName>
    </submittedName>
</protein>